<reference evidence="2" key="1">
    <citation type="journal article" date="2020" name="mSystems">
        <title>Genome- and Community-Level Interaction Insights into Carbon Utilization and Element Cycling Functions of Hydrothermarchaeota in Hydrothermal Sediment.</title>
        <authorList>
            <person name="Zhou Z."/>
            <person name="Liu Y."/>
            <person name="Xu W."/>
            <person name="Pan J."/>
            <person name="Luo Z.H."/>
            <person name="Li M."/>
        </authorList>
    </citation>
    <scope>NUCLEOTIDE SEQUENCE [LARGE SCALE GENOMIC DNA]</scope>
    <source>
        <strain evidence="2">SpSt-114</strain>
    </source>
</reference>
<evidence type="ECO:0000256" key="1">
    <source>
        <dbReference type="SAM" id="Phobius"/>
    </source>
</evidence>
<organism evidence="2">
    <name type="scientific">Thermocrinis ruber</name>
    <dbReference type="NCBI Taxonomy" id="75906"/>
    <lineage>
        <taxon>Bacteria</taxon>
        <taxon>Pseudomonadati</taxon>
        <taxon>Aquificota</taxon>
        <taxon>Aquificia</taxon>
        <taxon>Aquificales</taxon>
        <taxon>Aquificaceae</taxon>
        <taxon>Thermocrinis</taxon>
    </lineage>
</organism>
<name>A0A7C5X016_9AQUI</name>
<feature type="transmembrane region" description="Helical" evidence="1">
    <location>
        <begin position="103"/>
        <end position="123"/>
    </location>
</feature>
<comment type="caution">
    <text evidence="2">The sequence shown here is derived from an EMBL/GenBank/DDBJ whole genome shotgun (WGS) entry which is preliminary data.</text>
</comment>
<accession>A0A7C5X016</accession>
<keyword evidence="1" id="KW-0472">Membrane</keyword>
<dbReference type="EMBL" id="DSAC01000024">
    <property type="protein sequence ID" value="HHO73353.1"/>
    <property type="molecule type" value="Genomic_DNA"/>
</dbReference>
<dbReference type="AlphaFoldDB" id="A0A7C5X016"/>
<keyword evidence="1" id="KW-0812">Transmembrane</keyword>
<sequence>MDDRELIKRIMEEVKDEKLREELLALVVEKNKKEDATKQEEEKPIDYVAKQEILFGATEGVAKVGWWISYIISIVLMLVGSLGPLGILAYLLNPNGEWSKDSVPGMILSSVMFIIGLGGFLSLRSGKKEYEKLKRKRAN</sequence>
<proteinExistence type="predicted"/>
<evidence type="ECO:0000313" key="2">
    <source>
        <dbReference type="EMBL" id="HHO73353.1"/>
    </source>
</evidence>
<feature type="transmembrane region" description="Helical" evidence="1">
    <location>
        <begin position="67"/>
        <end position="91"/>
    </location>
</feature>
<keyword evidence="1" id="KW-1133">Transmembrane helix</keyword>
<protein>
    <submittedName>
        <fullName evidence="2">Uncharacterized protein</fullName>
    </submittedName>
</protein>
<gene>
    <name evidence="2" type="ORF">ENN04_01800</name>
</gene>